<name>A0ABR5A7B7_9BACL</name>
<dbReference type="InterPro" id="IPR009293">
    <property type="entry name" value="UPF0478"/>
</dbReference>
<sequence>MQVAQWCAVVAAAAFVVLTAVAVRTMLAVSRTMGQVSHALARFELQLEETGGQTTRLLQQTEAIAAEVQSKLQELSSFTASVRNVGDSLNEVGGTVRQASRQLARSVLEVEQAVHTHRARVQEALEWAATGVQLWRQWQSGRKMRAEAKQRENE</sequence>
<organism evidence="1 2">
    <name type="scientific">Gordoniibacillus kamchatkensis</name>
    <dbReference type="NCBI Taxonomy" id="1590651"/>
    <lineage>
        <taxon>Bacteria</taxon>
        <taxon>Bacillati</taxon>
        <taxon>Bacillota</taxon>
        <taxon>Bacilli</taxon>
        <taxon>Bacillales</taxon>
        <taxon>Paenibacillaceae</taxon>
        <taxon>Gordoniibacillus</taxon>
    </lineage>
</organism>
<protein>
    <recommendedName>
        <fullName evidence="3">DUF948 domain-containing protein</fullName>
    </recommendedName>
</protein>
<proteinExistence type="predicted"/>
<reference evidence="1 2" key="1">
    <citation type="submission" date="2014-12" db="EMBL/GenBank/DDBJ databases">
        <title>Draft genome sequence of Paenibacillus kamchatkensis strain B-2647.</title>
        <authorList>
            <person name="Karlyshev A.V."/>
            <person name="Kudryashova E.B."/>
        </authorList>
    </citation>
    <scope>NUCLEOTIDE SEQUENCE [LARGE SCALE GENOMIC DNA]</scope>
    <source>
        <strain evidence="1 2">VKM B-2647</strain>
    </source>
</reference>
<dbReference type="PANTHER" id="PTHR40070:SF1">
    <property type="entry name" value="UPF0478 PROTEIN YTXG"/>
    <property type="match status" value="1"/>
</dbReference>
<evidence type="ECO:0000313" key="1">
    <source>
        <dbReference type="EMBL" id="KIL36802.1"/>
    </source>
</evidence>
<gene>
    <name evidence="1" type="ORF">SD70_31240</name>
</gene>
<accession>A0ABR5A7B7</accession>
<keyword evidence="2" id="KW-1185">Reference proteome</keyword>
<dbReference type="EMBL" id="JXAK01000103">
    <property type="protein sequence ID" value="KIL36802.1"/>
    <property type="molecule type" value="Genomic_DNA"/>
</dbReference>
<evidence type="ECO:0008006" key="3">
    <source>
        <dbReference type="Google" id="ProtNLM"/>
    </source>
</evidence>
<dbReference type="RefSeq" id="WP_041052496.1">
    <property type="nucleotide sequence ID" value="NZ_JXAK01000103.1"/>
</dbReference>
<dbReference type="PANTHER" id="PTHR40070">
    <property type="entry name" value="UPF0478 PROTEIN YTXG"/>
    <property type="match status" value="1"/>
</dbReference>
<dbReference type="Proteomes" id="UP000031967">
    <property type="component" value="Unassembled WGS sequence"/>
</dbReference>
<evidence type="ECO:0000313" key="2">
    <source>
        <dbReference type="Proteomes" id="UP000031967"/>
    </source>
</evidence>
<comment type="caution">
    <text evidence="1">The sequence shown here is derived from an EMBL/GenBank/DDBJ whole genome shotgun (WGS) entry which is preliminary data.</text>
</comment>
<dbReference type="Pfam" id="PF06103">
    <property type="entry name" value="DUF948"/>
    <property type="match status" value="1"/>
</dbReference>